<dbReference type="AlphaFoldDB" id="A0A645IDY9"/>
<protein>
    <submittedName>
        <fullName evidence="1">Uncharacterized protein</fullName>
    </submittedName>
</protein>
<proteinExistence type="predicted"/>
<evidence type="ECO:0000313" key="1">
    <source>
        <dbReference type="EMBL" id="MPN46504.1"/>
    </source>
</evidence>
<comment type="caution">
    <text evidence="1">The sequence shown here is derived from an EMBL/GenBank/DDBJ whole genome shotgun (WGS) entry which is preliminary data.</text>
</comment>
<dbReference type="EMBL" id="VSSQ01107230">
    <property type="protein sequence ID" value="MPN46504.1"/>
    <property type="molecule type" value="Genomic_DNA"/>
</dbReference>
<organism evidence="1">
    <name type="scientific">bioreactor metagenome</name>
    <dbReference type="NCBI Taxonomy" id="1076179"/>
    <lineage>
        <taxon>unclassified sequences</taxon>
        <taxon>metagenomes</taxon>
        <taxon>ecological metagenomes</taxon>
    </lineage>
</organism>
<name>A0A645IDY9_9ZZZZ</name>
<accession>A0A645IDY9</accession>
<sequence>MFEGGFRPQLFFCGNEERAVTRRIELSGIIRRAQNPDVSNCEKIEEGRALRAEEIHRFLRLASQQGSGEISPAQTAVPCRQRDSLCTGRHVSEQINGEVV</sequence>
<gene>
    <name evidence="1" type="ORF">SDC9_194090</name>
</gene>
<reference evidence="1" key="1">
    <citation type="submission" date="2019-08" db="EMBL/GenBank/DDBJ databases">
        <authorList>
            <person name="Kucharzyk K."/>
            <person name="Murdoch R.W."/>
            <person name="Higgins S."/>
            <person name="Loffler F."/>
        </authorList>
    </citation>
    <scope>NUCLEOTIDE SEQUENCE</scope>
</reference>